<name>A0A8T2SYI3_CERRI</name>
<sequence>MSSAFVENSWASTSAEDRKGGWDEVEDSKLMLDLMLSHVHRSSPSSSEAALPDATRGRLETLDLLGAAEAASTGMADIDMNNRRKGVDNERNGDISAVALYSDSLDLDGAPLPPGWQKCLDLQTGRMYYVGTPNDTCDTLSTSSGVVLQRNSSGQWPSAARGGASPPDGHDMVTIAKRSVSCFSTPRLQPTRAMAEDGPPPRNGHADSAVLGFDLNSPPSIEMSEEAAPSASVFRDPRASAVEPSDMTTAGCANCLMFVMYAIADPRCPNCGNTILDLHQWPTKRIKC</sequence>
<gene>
    <name evidence="3" type="ORF">KP509_17G058000</name>
</gene>
<reference evidence="3" key="1">
    <citation type="submission" date="2021-08" db="EMBL/GenBank/DDBJ databases">
        <title>WGS assembly of Ceratopteris richardii.</title>
        <authorList>
            <person name="Marchant D.B."/>
            <person name="Chen G."/>
            <person name="Jenkins J."/>
            <person name="Shu S."/>
            <person name="Leebens-Mack J."/>
            <person name="Grimwood J."/>
            <person name="Schmutz J."/>
            <person name="Soltis P."/>
            <person name="Soltis D."/>
            <person name="Chen Z.-H."/>
        </authorList>
    </citation>
    <scope>NUCLEOTIDE SEQUENCE</scope>
    <source>
        <strain evidence="3">Whitten #5841</strain>
        <tissue evidence="3">Leaf</tissue>
    </source>
</reference>
<feature type="compositionally biased region" description="Polar residues" evidence="1">
    <location>
        <begin position="1"/>
        <end position="14"/>
    </location>
</feature>
<evidence type="ECO:0000313" key="3">
    <source>
        <dbReference type="EMBL" id="KAH7373466.1"/>
    </source>
</evidence>
<dbReference type="Proteomes" id="UP000825935">
    <property type="component" value="Chromosome 17"/>
</dbReference>
<dbReference type="InterPro" id="IPR051105">
    <property type="entry name" value="WWC/KIBRA_Hippo_Reg"/>
</dbReference>
<dbReference type="PANTHER" id="PTHR14791">
    <property type="entry name" value="BOMB/KIRA PROTEINS"/>
    <property type="match status" value="1"/>
</dbReference>
<dbReference type="PANTHER" id="PTHR14791:SF29">
    <property type="entry name" value="PROTEIN KIBRA"/>
    <property type="match status" value="1"/>
</dbReference>
<feature type="domain" description="GIR1-like zinc ribbon" evidence="2">
    <location>
        <begin position="247"/>
        <end position="276"/>
    </location>
</feature>
<evidence type="ECO:0000259" key="2">
    <source>
        <dbReference type="Pfam" id="PF24747"/>
    </source>
</evidence>
<dbReference type="EMBL" id="CM035422">
    <property type="protein sequence ID" value="KAH7373466.1"/>
    <property type="molecule type" value="Genomic_DNA"/>
</dbReference>
<dbReference type="Pfam" id="PF24747">
    <property type="entry name" value="Zn-ribbon_GIR1"/>
    <property type="match status" value="1"/>
</dbReference>
<dbReference type="InterPro" id="IPR036020">
    <property type="entry name" value="WW_dom_sf"/>
</dbReference>
<accession>A0A8T2SYI3</accession>
<comment type="caution">
    <text evidence="3">The sequence shown here is derived from an EMBL/GenBank/DDBJ whole genome shotgun (WGS) entry which is preliminary data.</text>
</comment>
<protein>
    <recommendedName>
        <fullName evidence="2">GIR1-like zinc ribbon domain-containing protein</fullName>
    </recommendedName>
</protein>
<dbReference type="SUPFAM" id="SSF51045">
    <property type="entry name" value="WW domain"/>
    <property type="match status" value="1"/>
</dbReference>
<evidence type="ECO:0000313" key="4">
    <source>
        <dbReference type="Proteomes" id="UP000825935"/>
    </source>
</evidence>
<feature type="region of interest" description="Disordered" evidence="1">
    <location>
        <begin position="1"/>
        <end position="22"/>
    </location>
</feature>
<dbReference type="Gene3D" id="2.20.70.10">
    <property type="match status" value="1"/>
</dbReference>
<dbReference type="OrthoDB" id="1930194at2759"/>
<dbReference type="InterPro" id="IPR056440">
    <property type="entry name" value="Zn-ribbon_GIR1"/>
</dbReference>
<proteinExistence type="predicted"/>
<evidence type="ECO:0000256" key="1">
    <source>
        <dbReference type="SAM" id="MobiDB-lite"/>
    </source>
</evidence>
<dbReference type="AlphaFoldDB" id="A0A8T2SYI3"/>
<organism evidence="3 4">
    <name type="scientific">Ceratopteris richardii</name>
    <name type="common">Triangle waterfern</name>
    <dbReference type="NCBI Taxonomy" id="49495"/>
    <lineage>
        <taxon>Eukaryota</taxon>
        <taxon>Viridiplantae</taxon>
        <taxon>Streptophyta</taxon>
        <taxon>Embryophyta</taxon>
        <taxon>Tracheophyta</taxon>
        <taxon>Polypodiopsida</taxon>
        <taxon>Polypodiidae</taxon>
        <taxon>Polypodiales</taxon>
        <taxon>Pteridineae</taxon>
        <taxon>Pteridaceae</taxon>
        <taxon>Parkerioideae</taxon>
        <taxon>Ceratopteris</taxon>
    </lineage>
</organism>
<keyword evidence="4" id="KW-1185">Reference proteome</keyword>